<keyword evidence="4" id="KW-1185">Reference proteome</keyword>
<evidence type="ECO:0000313" key="4">
    <source>
        <dbReference type="Proteomes" id="UP000652761"/>
    </source>
</evidence>
<dbReference type="EMBL" id="NMUH01006751">
    <property type="protein sequence ID" value="MQM15927.1"/>
    <property type="molecule type" value="Genomic_DNA"/>
</dbReference>
<feature type="compositionally biased region" description="Low complexity" evidence="1">
    <location>
        <begin position="82"/>
        <end position="98"/>
    </location>
</feature>
<gene>
    <name evidence="3" type="ORF">Taro_048881</name>
</gene>
<evidence type="ECO:0000313" key="3">
    <source>
        <dbReference type="EMBL" id="MQM15927.1"/>
    </source>
</evidence>
<feature type="non-terminal residue" evidence="3">
    <location>
        <position position="1"/>
    </location>
</feature>
<evidence type="ECO:0000256" key="1">
    <source>
        <dbReference type="SAM" id="MobiDB-lite"/>
    </source>
</evidence>
<evidence type="ECO:0000256" key="2">
    <source>
        <dbReference type="SAM" id="Phobius"/>
    </source>
</evidence>
<feature type="transmembrane region" description="Helical" evidence="2">
    <location>
        <begin position="20"/>
        <end position="44"/>
    </location>
</feature>
<feature type="region of interest" description="Disordered" evidence="1">
    <location>
        <begin position="82"/>
        <end position="101"/>
    </location>
</feature>
<accession>A0A843X9F2</accession>
<proteinExistence type="predicted"/>
<sequence length="163" mass="17131">LAVGVLPRKHKSRPSRKAVVARSVVAGVIVAAMVAAFLVVFALGRADRRNALKRPPRRLVEHASNGYPSKLLSDANASVAAASPTSPSSATSAHSAVPPRLPSLPPDCSPAHLCKVMAAQLHPLLAMDIFDLAASLHPAMRSPFSTVLFFPSLSPARTVARYS</sequence>
<protein>
    <submittedName>
        <fullName evidence="3">Uncharacterized protein</fullName>
    </submittedName>
</protein>
<name>A0A843X9F2_COLES</name>
<dbReference type="Proteomes" id="UP000652761">
    <property type="component" value="Unassembled WGS sequence"/>
</dbReference>
<comment type="caution">
    <text evidence="3">The sequence shown here is derived from an EMBL/GenBank/DDBJ whole genome shotgun (WGS) entry which is preliminary data.</text>
</comment>
<reference evidence="3" key="1">
    <citation type="submission" date="2017-07" db="EMBL/GenBank/DDBJ databases">
        <title>Taro Niue Genome Assembly and Annotation.</title>
        <authorList>
            <person name="Atibalentja N."/>
            <person name="Keating K."/>
            <person name="Fields C.J."/>
        </authorList>
    </citation>
    <scope>NUCLEOTIDE SEQUENCE</scope>
    <source>
        <strain evidence="3">Niue_2</strain>
        <tissue evidence="3">Leaf</tissue>
    </source>
</reference>
<organism evidence="3 4">
    <name type="scientific">Colocasia esculenta</name>
    <name type="common">Wild taro</name>
    <name type="synonym">Arum esculentum</name>
    <dbReference type="NCBI Taxonomy" id="4460"/>
    <lineage>
        <taxon>Eukaryota</taxon>
        <taxon>Viridiplantae</taxon>
        <taxon>Streptophyta</taxon>
        <taxon>Embryophyta</taxon>
        <taxon>Tracheophyta</taxon>
        <taxon>Spermatophyta</taxon>
        <taxon>Magnoliopsida</taxon>
        <taxon>Liliopsida</taxon>
        <taxon>Araceae</taxon>
        <taxon>Aroideae</taxon>
        <taxon>Colocasieae</taxon>
        <taxon>Colocasia</taxon>
    </lineage>
</organism>
<keyword evidence="2" id="KW-1133">Transmembrane helix</keyword>
<keyword evidence="2" id="KW-0472">Membrane</keyword>
<dbReference type="AlphaFoldDB" id="A0A843X9F2"/>
<keyword evidence="2" id="KW-0812">Transmembrane</keyword>